<evidence type="ECO:0000256" key="7">
    <source>
        <dbReference type="SAM" id="Phobius"/>
    </source>
</evidence>
<organism evidence="10 11">
    <name type="scientific">Adineta ricciae</name>
    <name type="common">Rotifer</name>
    <dbReference type="NCBI Taxonomy" id="249248"/>
    <lineage>
        <taxon>Eukaryota</taxon>
        <taxon>Metazoa</taxon>
        <taxon>Spiralia</taxon>
        <taxon>Gnathifera</taxon>
        <taxon>Rotifera</taxon>
        <taxon>Eurotatoria</taxon>
        <taxon>Bdelloidea</taxon>
        <taxon>Adinetida</taxon>
        <taxon>Adinetidae</taxon>
        <taxon>Adineta</taxon>
    </lineage>
</organism>
<comment type="caution">
    <text evidence="10">The sequence shown here is derived from an EMBL/GenBank/DDBJ whole genome shotgun (WGS) entry which is preliminary data.</text>
</comment>
<dbReference type="GO" id="GO:0005509">
    <property type="term" value="F:calcium ion binding"/>
    <property type="evidence" value="ECO:0007669"/>
    <property type="project" value="InterPro"/>
</dbReference>
<evidence type="ECO:0000313" key="11">
    <source>
        <dbReference type="Proteomes" id="UP000663828"/>
    </source>
</evidence>
<evidence type="ECO:0000256" key="1">
    <source>
        <dbReference type="ARBA" id="ARBA00022536"/>
    </source>
</evidence>
<dbReference type="Proteomes" id="UP000663828">
    <property type="component" value="Unassembled WGS sequence"/>
</dbReference>
<evidence type="ECO:0000313" key="10">
    <source>
        <dbReference type="EMBL" id="CAF1562765.1"/>
    </source>
</evidence>
<dbReference type="PROSITE" id="PS50026">
    <property type="entry name" value="EGF_3"/>
    <property type="match status" value="3"/>
</dbReference>
<sequence length="792" mass="91798">MSTSCTQLLVIVCLYFHGDLLVNGESCNGAVVLVGTKDVITDKNNDQWGIRLNGKIEINGKVLGLTSNVIRLVYWNRIIYQENQYLVWWKWVSNTWWPELNSTIIAYLTSSSGCSSSSVSASSTSPASTTTYSSTSPRIPFTPSQCNSSYVGSFCNISVNLCNTQPCENNGTCIKNSSLTSGYFCRCLSNFNGSNCEYDHQICRPDTCLYNSRCIEMNLTSFFCNCSQGYTGDHCQSAINYCTNVTCMNNGVCRPLLLDYKCECFSGISGRHCETIETHVIVRQYVAKSFMFISILAISIAAGFIVVLDVLKYLFRMDVTWKERQQIRYKTYRKTLDDVERRSLKNEPLDNDTTTSDDVNVDEIFLIILVQRRPVLVYIHHDKNDTINMICKKVFCSEIIIDYLLENYLVWPWDITIEGNRNKLVQVWKEIFPTELLLDFSKEKCPMFIGITRRLASNKHWYRQSQYVFEEMIKNNTVVGIDYTAIREILYRKLLEFKDKFDKNEQDLAFDLREQHDLCWDVILEICQYLTLNDMINTFHDSILSTLSEINMKVQLSNPSTSVINMIFRQLRPKQIASVHFDASTFPITKISNTLAMLPNVLSLTLDNLKSIKEIEQWNAFFPDLSRLSLRYTDEVNLYAFHYIFGHISNSVKKFEIHCTQSKCKHGWSLPNPTEDTRNITIKRFLLEIDHYTNPDSDSCRRSYQSCLWRTLIELISNMCNLRHVELVVNEAEAVQLLDWYQWQQVMHCCRQLNTIVLRVKGEMVHPLVTIATIQERLRDVRHTIKFRVIFQ</sequence>
<feature type="chain" id="PRO_5032321853" description="EGF-like domain-containing protein" evidence="8">
    <location>
        <begin position="25"/>
        <end position="792"/>
    </location>
</feature>
<comment type="caution">
    <text evidence="5">Lacks conserved residue(s) required for the propagation of feature annotation.</text>
</comment>
<dbReference type="Pfam" id="PF21021">
    <property type="entry name" value="FAF1"/>
    <property type="match status" value="1"/>
</dbReference>
<evidence type="ECO:0000256" key="5">
    <source>
        <dbReference type="PROSITE-ProRule" id="PRU00076"/>
    </source>
</evidence>
<protein>
    <recommendedName>
        <fullName evidence="9">EGF-like domain-containing protein</fullName>
    </recommendedName>
</protein>
<feature type="disulfide bond" evidence="5">
    <location>
        <begin position="264"/>
        <end position="273"/>
    </location>
</feature>
<dbReference type="PROSITE" id="PS01186">
    <property type="entry name" value="EGF_2"/>
    <property type="match status" value="1"/>
</dbReference>
<dbReference type="InterPro" id="IPR049483">
    <property type="entry name" value="FAF1_2-like_UAS"/>
</dbReference>
<dbReference type="InterPro" id="IPR000742">
    <property type="entry name" value="EGF"/>
</dbReference>
<reference evidence="10" key="1">
    <citation type="submission" date="2021-02" db="EMBL/GenBank/DDBJ databases">
        <authorList>
            <person name="Nowell W R."/>
        </authorList>
    </citation>
    <scope>NUCLEOTIDE SEQUENCE</scope>
</reference>
<dbReference type="PANTHER" id="PTHR12916:SF4">
    <property type="entry name" value="UNINFLATABLE, ISOFORM C"/>
    <property type="match status" value="1"/>
</dbReference>
<keyword evidence="3" id="KW-0677">Repeat</keyword>
<keyword evidence="7" id="KW-0812">Transmembrane</keyword>
<feature type="domain" description="EGF-like" evidence="9">
    <location>
        <begin position="199"/>
        <end position="236"/>
    </location>
</feature>
<feature type="region of interest" description="Disordered" evidence="6">
    <location>
        <begin position="117"/>
        <end position="136"/>
    </location>
</feature>
<dbReference type="Gene3D" id="3.40.30.10">
    <property type="entry name" value="Glutaredoxin"/>
    <property type="match status" value="1"/>
</dbReference>
<feature type="disulfide bond" evidence="5">
    <location>
        <begin position="226"/>
        <end position="235"/>
    </location>
</feature>
<dbReference type="EMBL" id="CAJNOR010005445">
    <property type="protein sequence ID" value="CAF1562765.1"/>
    <property type="molecule type" value="Genomic_DNA"/>
</dbReference>
<dbReference type="PANTHER" id="PTHR12916">
    <property type="entry name" value="CYTOCHROME C OXIDASE POLYPEPTIDE VIC-2"/>
    <property type="match status" value="1"/>
</dbReference>
<keyword evidence="2 8" id="KW-0732">Signal</keyword>
<dbReference type="SUPFAM" id="SSF57196">
    <property type="entry name" value="EGF/Laminin"/>
    <property type="match status" value="3"/>
</dbReference>
<evidence type="ECO:0000259" key="9">
    <source>
        <dbReference type="PROSITE" id="PS50026"/>
    </source>
</evidence>
<dbReference type="SMART" id="SM00179">
    <property type="entry name" value="EGF_CA"/>
    <property type="match status" value="3"/>
</dbReference>
<accession>A0A815XW44</accession>
<dbReference type="SMART" id="SM00181">
    <property type="entry name" value="EGF"/>
    <property type="match status" value="3"/>
</dbReference>
<dbReference type="CDD" id="cd00054">
    <property type="entry name" value="EGF_CA"/>
    <property type="match status" value="3"/>
</dbReference>
<proteinExistence type="predicted"/>
<evidence type="ECO:0000256" key="6">
    <source>
        <dbReference type="SAM" id="MobiDB-lite"/>
    </source>
</evidence>
<evidence type="ECO:0000256" key="4">
    <source>
        <dbReference type="ARBA" id="ARBA00023157"/>
    </source>
</evidence>
<keyword evidence="7" id="KW-1133">Transmembrane helix</keyword>
<evidence type="ECO:0000256" key="3">
    <source>
        <dbReference type="ARBA" id="ARBA00022737"/>
    </source>
</evidence>
<gene>
    <name evidence="10" type="ORF">XAT740_LOCUS43766</name>
</gene>
<keyword evidence="1 5" id="KW-0245">EGF-like domain</keyword>
<dbReference type="Pfam" id="PF00008">
    <property type="entry name" value="EGF"/>
    <property type="match status" value="1"/>
</dbReference>
<feature type="disulfide bond" evidence="5">
    <location>
        <begin position="187"/>
        <end position="196"/>
    </location>
</feature>
<dbReference type="PROSITE" id="PS00022">
    <property type="entry name" value="EGF_1"/>
    <property type="match status" value="3"/>
</dbReference>
<keyword evidence="11" id="KW-1185">Reference proteome</keyword>
<dbReference type="AlphaFoldDB" id="A0A815XW44"/>
<keyword evidence="4 5" id="KW-1015">Disulfide bond</keyword>
<feature type="domain" description="EGF-like" evidence="9">
    <location>
        <begin position="158"/>
        <end position="197"/>
    </location>
</feature>
<evidence type="ECO:0000256" key="2">
    <source>
        <dbReference type="ARBA" id="ARBA00022729"/>
    </source>
</evidence>
<evidence type="ECO:0000256" key="8">
    <source>
        <dbReference type="SAM" id="SignalP"/>
    </source>
</evidence>
<keyword evidence="7" id="KW-0472">Membrane</keyword>
<feature type="domain" description="EGF-like" evidence="9">
    <location>
        <begin position="238"/>
        <end position="274"/>
    </location>
</feature>
<name>A0A815XW44_ADIRI</name>
<dbReference type="Gene3D" id="2.10.25.10">
    <property type="entry name" value="Laminin"/>
    <property type="match status" value="3"/>
</dbReference>
<dbReference type="FunFam" id="2.10.25.10:FF:000610">
    <property type="entry name" value="protein HEG homolog 1 isoform X1"/>
    <property type="match status" value="1"/>
</dbReference>
<feature type="transmembrane region" description="Helical" evidence="7">
    <location>
        <begin position="290"/>
        <end position="315"/>
    </location>
</feature>
<feature type="signal peptide" evidence="8">
    <location>
        <begin position="1"/>
        <end position="24"/>
    </location>
</feature>
<dbReference type="InterPro" id="IPR001881">
    <property type="entry name" value="EGF-like_Ca-bd_dom"/>
</dbReference>